<organism evidence="2 3">
    <name type="scientific">Xanthomonas cucurbitae</name>
    <dbReference type="NCBI Taxonomy" id="56453"/>
    <lineage>
        <taxon>Bacteria</taxon>
        <taxon>Pseudomonadati</taxon>
        <taxon>Pseudomonadota</taxon>
        <taxon>Gammaproteobacteria</taxon>
        <taxon>Lysobacterales</taxon>
        <taxon>Lysobacteraceae</taxon>
        <taxon>Xanthomonas</taxon>
    </lineage>
</organism>
<sequence>MAAALLGTFIAEPKAGRDAIAAALVANIKAKQGRGGLDFLFLTALSHLESTHSSSFDEARMLWTGTSNSAHDGDAAFDTSSGQVIALPARAFDAHVGGGDLKATKPAFEQRLDAGNGTQVMEGNRNCELGVSSAAALLGAVVGAVGTKGKPTGVAAGESLGKDIGDLIGPGICGIIYGSGAEAGGSAGGGGVAGAGDVDIPEWQGPTIDEPEGGIVIDGEPGAASGGLEESSGPSQSGSSASGSSDYGPGSSIMWGSPGTDTDSGSGTQNSSGATTQETTTEQHDASGNEGHNDGGGNDTSGSGGSGWPNPEDYPAPDDGSGNPISFISVVGMPTQAALKAIAARSNAPGVFSITMIDAKGASLRQPDASSHVFGHDVSILQHVGDLVGTKLSVSNAMQHAISDLSKNVHGIGNGVDRRTTPIVGAGIAGR</sequence>
<feature type="compositionally biased region" description="Low complexity" evidence="1">
    <location>
        <begin position="219"/>
        <end position="273"/>
    </location>
</feature>
<evidence type="ECO:0000256" key="1">
    <source>
        <dbReference type="SAM" id="MobiDB-lite"/>
    </source>
</evidence>
<dbReference type="Proteomes" id="UP001214201">
    <property type="component" value="Chromosome"/>
</dbReference>
<gene>
    <name evidence="2" type="ORF">K6978_11000</name>
</gene>
<feature type="compositionally biased region" description="Basic and acidic residues" evidence="1">
    <location>
        <begin position="281"/>
        <end position="293"/>
    </location>
</feature>
<dbReference type="EMBL" id="CP082214">
    <property type="protein sequence ID" value="WDM69996.1"/>
    <property type="molecule type" value="Genomic_DNA"/>
</dbReference>
<evidence type="ECO:0000313" key="3">
    <source>
        <dbReference type="Proteomes" id="UP001214201"/>
    </source>
</evidence>
<reference evidence="2 3" key="1">
    <citation type="submission" date="2021-08" db="EMBL/GenBank/DDBJ databases">
        <title>Genome sequences of Xanthomonas cucurbitae isolates from 5 Midwestern US states.</title>
        <authorList>
            <person name="Hind S.R."/>
        </authorList>
    </citation>
    <scope>NUCLEOTIDE SEQUENCE [LARGE SCALE GENOMIC DNA]</scope>
    <source>
        <strain evidence="2 3">OH_261</strain>
    </source>
</reference>
<keyword evidence="3" id="KW-1185">Reference proteome</keyword>
<feature type="region of interest" description="Disordered" evidence="1">
    <location>
        <begin position="186"/>
        <end position="321"/>
    </location>
</feature>
<dbReference type="RefSeq" id="WP_274396232.1">
    <property type="nucleotide sequence ID" value="NZ_CP082213.1"/>
</dbReference>
<accession>A0ABY7Y815</accession>
<name>A0ABY7Y815_9XANT</name>
<evidence type="ECO:0000313" key="2">
    <source>
        <dbReference type="EMBL" id="WDM69996.1"/>
    </source>
</evidence>
<protein>
    <submittedName>
        <fullName evidence="2">Uncharacterized protein</fullName>
    </submittedName>
</protein>
<feature type="compositionally biased region" description="Gly residues" evidence="1">
    <location>
        <begin position="294"/>
        <end position="307"/>
    </location>
</feature>
<proteinExistence type="predicted"/>